<dbReference type="Gene3D" id="3.40.50.300">
    <property type="entry name" value="P-loop containing nucleotide triphosphate hydrolases"/>
    <property type="match status" value="1"/>
</dbReference>
<gene>
    <name evidence="1" type="ORF">NG99_22410</name>
</gene>
<keyword evidence="2" id="KW-1185">Reference proteome</keyword>
<accession>A0A0A3YMC6</accession>
<dbReference type="InterPro" id="IPR027417">
    <property type="entry name" value="P-loop_NTPase"/>
</dbReference>
<dbReference type="Proteomes" id="UP000030351">
    <property type="component" value="Unassembled WGS sequence"/>
</dbReference>
<comment type="caution">
    <text evidence="1">The sequence shown here is derived from an EMBL/GenBank/DDBJ whole genome shotgun (WGS) entry which is preliminary data.</text>
</comment>
<evidence type="ECO:0000313" key="1">
    <source>
        <dbReference type="EMBL" id="KGT87942.1"/>
    </source>
</evidence>
<sequence>MRKKRPFSPELARHVLANCSTFISLNTPVRPFALTDSPQRGHVMVVGQPGSGKTTTLSDILRMTAKK</sequence>
<organism evidence="1 2">
    <name type="scientific">Erwinia typographi</name>
    <dbReference type="NCBI Taxonomy" id="371042"/>
    <lineage>
        <taxon>Bacteria</taxon>
        <taxon>Pseudomonadati</taxon>
        <taxon>Pseudomonadota</taxon>
        <taxon>Gammaproteobacteria</taxon>
        <taxon>Enterobacterales</taxon>
        <taxon>Erwiniaceae</taxon>
        <taxon>Erwinia</taxon>
    </lineage>
</organism>
<evidence type="ECO:0000313" key="2">
    <source>
        <dbReference type="Proteomes" id="UP000030351"/>
    </source>
</evidence>
<reference evidence="1 2" key="1">
    <citation type="submission" date="2014-10" db="EMBL/GenBank/DDBJ databases">
        <title>Genome sequence of Erwinia typographi M043b.</title>
        <authorList>
            <person name="Chan K.-G."/>
            <person name="Tan W.-S."/>
        </authorList>
    </citation>
    <scope>NUCLEOTIDE SEQUENCE [LARGE SCALE GENOMIC DNA]</scope>
    <source>
        <strain evidence="1 2">M043b</strain>
    </source>
</reference>
<dbReference type="SUPFAM" id="SSF52540">
    <property type="entry name" value="P-loop containing nucleoside triphosphate hydrolases"/>
    <property type="match status" value="1"/>
</dbReference>
<name>A0A0A3YMC6_9GAMM</name>
<dbReference type="STRING" id="371042.NG99_22410"/>
<dbReference type="EMBL" id="JRUQ01000068">
    <property type="protein sequence ID" value="KGT87942.1"/>
    <property type="molecule type" value="Genomic_DNA"/>
</dbReference>
<protein>
    <submittedName>
        <fullName evidence="1">Uncharacterized protein</fullName>
    </submittedName>
</protein>
<proteinExistence type="predicted"/>
<dbReference type="AlphaFoldDB" id="A0A0A3YMC6"/>